<keyword evidence="1" id="KW-0732">Signal</keyword>
<dbReference type="RefSeq" id="WP_011165167.1">
    <property type="nucleotide sequence ID" value="NC_005363.1"/>
</dbReference>
<name>Q6MJJ6_BDEBA</name>
<reference evidence="2 3" key="1">
    <citation type="journal article" date="2004" name="Science">
        <title>A predator unmasked: life cycle of Bdellovibrio bacteriovorus from a genomic perspective.</title>
        <authorList>
            <person name="Rendulic S."/>
            <person name="Jagtap P."/>
            <person name="Rosinus A."/>
            <person name="Eppinger M."/>
            <person name="Baar C."/>
            <person name="Lanz C."/>
            <person name="Keller H."/>
            <person name="Lambert C."/>
            <person name="Evans K.J."/>
            <person name="Goesmann A."/>
            <person name="Meyer F."/>
            <person name="Sockett R.E."/>
            <person name="Schuster S.C."/>
        </authorList>
    </citation>
    <scope>NUCLEOTIDE SEQUENCE [LARGE SCALE GENOMIC DNA]</scope>
    <source>
        <strain evidence="3">ATCC 15356 / DSM 50701 / NCIMB 9529 / HD100</strain>
    </source>
</reference>
<proteinExistence type="predicted"/>
<dbReference type="GeneID" id="93013659"/>
<keyword evidence="3" id="KW-1185">Reference proteome</keyword>
<protein>
    <submittedName>
        <fullName evidence="2">Uncharacterized protein</fullName>
    </submittedName>
</protein>
<sequence>MRFIALLLFMTTSVNAWADGKAYLDLEEDQILSVFNKPGMNWKNCSGDPNCRPVGWPDRDAAVEVISKPRKLKVEDPYTGQMQDEEYVQIKYSYTRERDGITYTQQGTGWVDAAYVSRSKTKAVYGAADDKSEYCPPVQKSTTGGGAKEVQKSISGIQSAIANKGVKETAAALKGFVGACVINPKNPPAAYKGENPFDSYVLPHLKKQAVPKVAREDGKMMTQQDLITIDALSRTMYAEMARCYKHGLHYPMAVAKIAVNRANTESRHKEFIKGSHNSGKSDLAKVVTTPSQFNLWMKTHNGKKNGPLAHALCPPADKNKLFWSGAKPSKEEQDIWNNTLRIATEAVLFPKKFKARTSQLKQFHYTSGMDSFFGMKQVFPWIADRKVSKNACVQVWDAGVKL</sequence>
<accession>Q6MJJ6</accession>
<feature type="signal peptide" evidence="1">
    <location>
        <begin position="1"/>
        <end position="18"/>
    </location>
</feature>
<evidence type="ECO:0000313" key="2">
    <source>
        <dbReference type="EMBL" id="CAE80564.1"/>
    </source>
</evidence>
<dbReference type="EMBL" id="BX842653">
    <property type="protein sequence ID" value="CAE80564.1"/>
    <property type="molecule type" value="Genomic_DNA"/>
</dbReference>
<dbReference type="KEGG" id="bba:Bd2781"/>
<evidence type="ECO:0000256" key="1">
    <source>
        <dbReference type="SAM" id="SignalP"/>
    </source>
</evidence>
<dbReference type="HOGENOM" id="CLU_666764_0_0_7"/>
<gene>
    <name evidence="2" type="ordered locus">Bd2781</name>
</gene>
<evidence type="ECO:0000313" key="3">
    <source>
        <dbReference type="Proteomes" id="UP000008080"/>
    </source>
</evidence>
<dbReference type="Proteomes" id="UP000008080">
    <property type="component" value="Chromosome"/>
</dbReference>
<dbReference type="AlphaFoldDB" id="Q6MJJ6"/>
<organism evidence="2 3">
    <name type="scientific">Bdellovibrio bacteriovorus (strain ATCC 15356 / DSM 50701 / NCIMB 9529 / HD100)</name>
    <dbReference type="NCBI Taxonomy" id="264462"/>
    <lineage>
        <taxon>Bacteria</taxon>
        <taxon>Pseudomonadati</taxon>
        <taxon>Bdellovibrionota</taxon>
        <taxon>Bdellovibrionia</taxon>
        <taxon>Bdellovibrionales</taxon>
        <taxon>Pseudobdellovibrionaceae</taxon>
        <taxon>Bdellovibrio</taxon>
    </lineage>
</organism>
<feature type="chain" id="PRO_5004278248" evidence="1">
    <location>
        <begin position="19"/>
        <end position="402"/>
    </location>
</feature>
<dbReference type="STRING" id="264462.Bd2781"/>